<feature type="compositionally biased region" description="Acidic residues" evidence="3">
    <location>
        <begin position="419"/>
        <end position="436"/>
    </location>
</feature>
<organism evidence="5 6">
    <name type="scientific">Oikopleura dioica</name>
    <name type="common">Tunicate</name>
    <dbReference type="NCBI Taxonomy" id="34765"/>
    <lineage>
        <taxon>Eukaryota</taxon>
        <taxon>Metazoa</taxon>
        <taxon>Chordata</taxon>
        <taxon>Tunicata</taxon>
        <taxon>Appendicularia</taxon>
        <taxon>Copelata</taxon>
        <taxon>Oikopleuridae</taxon>
        <taxon>Oikopleura</taxon>
    </lineage>
</organism>
<dbReference type="InterPro" id="IPR039762">
    <property type="entry name" value="Nmd2/UPF2"/>
</dbReference>
<dbReference type="Pfam" id="PF04050">
    <property type="entry name" value="Upf2"/>
    <property type="match status" value="1"/>
</dbReference>
<evidence type="ECO:0000256" key="3">
    <source>
        <dbReference type="SAM" id="MobiDB-lite"/>
    </source>
</evidence>
<feature type="region of interest" description="Disordered" evidence="3">
    <location>
        <begin position="898"/>
        <end position="936"/>
    </location>
</feature>
<evidence type="ECO:0000259" key="4">
    <source>
        <dbReference type="SMART" id="SM00543"/>
    </source>
</evidence>
<feature type="domain" description="MIF4G" evidence="4">
    <location>
        <begin position="653"/>
        <end position="867"/>
    </location>
</feature>
<dbReference type="Gene3D" id="1.25.40.180">
    <property type="match status" value="3"/>
</dbReference>
<feature type="compositionally biased region" description="Acidic residues" evidence="3">
    <location>
        <begin position="912"/>
        <end position="922"/>
    </location>
</feature>
<sequence length="1100" mass="125765">MTENDPSPEVQDSEEAPKDKIDEEKLLENLLTDISDRLNARKAAREENADPNFDKNKPKGKLDSTVKKNSAFVKKLGAIKENQKEALEKEFAGLNFGRYIAEAAAAIADAKFKTADIDAVVSLCQKIHQRYEDFMEALFSSFKKKFTLSKIADEPAKHKNDLKIICELTVLGVFMDKQGLGILHHEIKALIESDKEKFEHINVVLSLLKSIGEDVAGIVPPNIRELCKKQNQDLPVLSVFEPKKMNHFIALFTDYFEKLNVCLKSQFDKLKKMEKTNRHIYQQRGEIHEERRSALLDQQSKVRELTDFAKSFGELLDLEIVHMPEDSPEDKEMSIDIYHPERGIENCEMDDCWEDEDQRLFYTSLPDLKSLVPMNAWKDSEKERGGKHIPKKTGVKDKGKRKADQDIQEEIAAGLSELYGDDDFGDDDHLEDDKEEIDPKELSAKEEFDAYMKSLMTIYNRELVDSAAQEFLLNLNTPANRKRLPREIWKVDRRRVDLLPFFTRLAASLGECAPKVPDDLASYLLKDFRYHLRKKDQVHFDVKIKNARYIGEATKFGLISRSEATTCLKILVIDFSIVAIEMICGLLESAGRYLFRSPDSHQKTKLLLEQLKRKKNSKNLDQRLLAQLDNAIYCCNPPVEGTREVVKRPAIEEYCCRLLYDHLSKRNVDFVLKQFRKMNWKDPEMREFIVGVLSKGYNIKFSVVHCAASVLAGLSSYHEEEAIEVVDNILEDIKATMEFPDPRFNQRRLIQVKYLGELYNYKMVDSNVIFTTLYSFITLGVAPDPLTMVSPLDPPENLIRLRLATVMLETCGCFFDKGSAKKKLDIYLQYLLRYWLIKKELYAIHNQAFPLGMDHIIQDCVESLRPKLKIPQTLDEVGAAIEKIETEAMEKLEQMGYQNDDQGNAGLGMIAEGDEDSQDEQLSESVTDTDTQTEAENEITVPKGNKYEECQEDDDFVKEFENMMKADEGMGSAKATDLNVPMNAKKAIDPDTKEDGKVVFALVTRKGNKTDVKALHVDQDSRLAQGLEAAERERTKKQEEMKNLTLSLAENLAIEEDTAEAIGLNKIPSENRNHERAKKYQHPKAPPNADQMFSVGGRRR</sequence>
<feature type="region of interest" description="Disordered" evidence="3">
    <location>
        <begin position="379"/>
        <end position="404"/>
    </location>
</feature>
<dbReference type="SUPFAM" id="SSF48371">
    <property type="entry name" value="ARM repeat"/>
    <property type="match status" value="3"/>
</dbReference>
<feature type="compositionally biased region" description="Basic and acidic residues" evidence="3">
    <location>
        <begin position="394"/>
        <end position="404"/>
    </location>
</feature>
<dbReference type="InterPro" id="IPR016024">
    <property type="entry name" value="ARM-type_fold"/>
</dbReference>
<dbReference type="PANTHER" id="PTHR12839">
    <property type="entry name" value="NONSENSE-MEDIATED MRNA DECAY PROTEIN 2 UP-FRAMESHIFT SUPPRESSOR 2"/>
    <property type="match status" value="1"/>
</dbReference>
<proteinExistence type="predicted"/>
<dbReference type="Pfam" id="PF02854">
    <property type="entry name" value="MIF4G"/>
    <property type="match status" value="2"/>
</dbReference>
<evidence type="ECO:0000313" key="6">
    <source>
        <dbReference type="Proteomes" id="UP001158576"/>
    </source>
</evidence>
<dbReference type="Gene3D" id="4.10.80.160">
    <property type="match status" value="1"/>
</dbReference>
<dbReference type="InterPro" id="IPR003890">
    <property type="entry name" value="MIF4G-like_typ-3"/>
</dbReference>
<accession>A0ABN7RGQ2</accession>
<dbReference type="InterPro" id="IPR007193">
    <property type="entry name" value="Upf2/Nmd2_C"/>
</dbReference>
<feature type="region of interest" description="Disordered" evidence="3">
    <location>
        <begin position="42"/>
        <end position="62"/>
    </location>
</feature>
<keyword evidence="2" id="KW-0963">Cytoplasm</keyword>
<feature type="region of interest" description="Disordered" evidence="3">
    <location>
        <begin position="1060"/>
        <end position="1100"/>
    </location>
</feature>
<protein>
    <submittedName>
        <fullName evidence="5">Oidioi.mRNA.OKI2018_I69.PAR.g8609.t1.cds</fullName>
    </submittedName>
</protein>
<feature type="compositionally biased region" description="Basic and acidic residues" evidence="3">
    <location>
        <begin position="15"/>
        <end position="24"/>
    </location>
</feature>
<comment type="subcellular location">
    <subcellularLocation>
        <location evidence="1">Cytoplasm</location>
    </subcellularLocation>
</comment>
<dbReference type="SMART" id="SM00543">
    <property type="entry name" value="MIF4G"/>
    <property type="match status" value="3"/>
</dbReference>
<dbReference type="PANTHER" id="PTHR12839:SF7">
    <property type="entry name" value="REGULATOR OF NONSENSE TRANSCRIPTS 2"/>
    <property type="match status" value="1"/>
</dbReference>
<dbReference type="Proteomes" id="UP001158576">
    <property type="component" value="Chromosome PAR"/>
</dbReference>
<reference evidence="5 6" key="1">
    <citation type="submission" date="2021-04" db="EMBL/GenBank/DDBJ databases">
        <authorList>
            <person name="Bliznina A."/>
        </authorList>
    </citation>
    <scope>NUCLEOTIDE SEQUENCE [LARGE SCALE GENOMIC DNA]</scope>
</reference>
<feature type="region of interest" description="Disordered" evidence="3">
    <location>
        <begin position="1"/>
        <end position="24"/>
    </location>
</feature>
<keyword evidence="6" id="KW-1185">Reference proteome</keyword>
<evidence type="ECO:0000313" key="5">
    <source>
        <dbReference type="EMBL" id="CAG5077008.1"/>
    </source>
</evidence>
<feature type="region of interest" description="Disordered" evidence="3">
    <location>
        <begin position="418"/>
        <end position="438"/>
    </location>
</feature>
<feature type="domain" description="MIF4G" evidence="4">
    <location>
        <begin position="66"/>
        <end position="291"/>
    </location>
</feature>
<evidence type="ECO:0000256" key="2">
    <source>
        <dbReference type="ARBA" id="ARBA00022490"/>
    </source>
</evidence>
<gene>
    <name evidence="5" type="ORF">OKIOD_LOCUS167</name>
</gene>
<evidence type="ECO:0000256" key="1">
    <source>
        <dbReference type="ARBA" id="ARBA00004496"/>
    </source>
</evidence>
<dbReference type="EMBL" id="OU015568">
    <property type="protein sequence ID" value="CAG5077008.1"/>
    <property type="molecule type" value="Genomic_DNA"/>
</dbReference>
<name>A0ABN7RGQ2_OIKDI</name>
<feature type="domain" description="MIF4G" evidence="4">
    <location>
        <begin position="449"/>
        <end position="638"/>
    </location>
</feature>